<name>W1PVQ1_AMBTC</name>
<feature type="region of interest" description="Disordered" evidence="1">
    <location>
        <begin position="24"/>
        <end position="89"/>
    </location>
</feature>
<dbReference type="Gramene" id="ERN11904">
    <property type="protein sequence ID" value="ERN11904"/>
    <property type="gene ID" value="AMTR_s00020p00221500"/>
</dbReference>
<dbReference type="Proteomes" id="UP000017836">
    <property type="component" value="Unassembled WGS sequence"/>
</dbReference>
<accession>W1PVQ1</accession>
<evidence type="ECO:0000313" key="2">
    <source>
        <dbReference type="EMBL" id="ERN11904.1"/>
    </source>
</evidence>
<evidence type="ECO:0000256" key="1">
    <source>
        <dbReference type="SAM" id="MobiDB-lite"/>
    </source>
</evidence>
<protein>
    <submittedName>
        <fullName evidence="2">Uncharacterized protein</fullName>
    </submittedName>
</protein>
<keyword evidence="3" id="KW-1185">Reference proteome</keyword>
<dbReference type="HOGENOM" id="CLU_2457780_0_0_1"/>
<dbReference type="AlphaFoldDB" id="W1PVQ1"/>
<organism evidence="2 3">
    <name type="scientific">Amborella trichopoda</name>
    <dbReference type="NCBI Taxonomy" id="13333"/>
    <lineage>
        <taxon>Eukaryota</taxon>
        <taxon>Viridiplantae</taxon>
        <taxon>Streptophyta</taxon>
        <taxon>Embryophyta</taxon>
        <taxon>Tracheophyta</taxon>
        <taxon>Spermatophyta</taxon>
        <taxon>Magnoliopsida</taxon>
        <taxon>Amborellales</taxon>
        <taxon>Amborellaceae</taxon>
        <taxon>Amborella</taxon>
    </lineage>
</organism>
<feature type="compositionally biased region" description="Basic residues" evidence="1">
    <location>
        <begin position="79"/>
        <end position="89"/>
    </location>
</feature>
<sequence>MRMMYVAFGKKKYGYLGTCRAGSKTSLGEGNPGPLARPSSLKGQSSLARVEEALDQTHQEARPNSLEAKKKGNKALAHSSRHNCRHCQL</sequence>
<gene>
    <name evidence="2" type="ORF">AMTR_s00020p00221500</name>
</gene>
<dbReference type="EMBL" id="KI392664">
    <property type="protein sequence ID" value="ERN11904.1"/>
    <property type="molecule type" value="Genomic_DNA"/>
</dbReference>
<reference evidence="3" key="1">
    <citation type="journal article" date="2013" name="Science">
        <title>The Amborella genome and the evolution of flowering plants.</title>
        <authorList>
            <consortium name="Amborella Genome Project"/>
        </authorList>
    </citation>
    <scope>NUCLEOTIDE SEQUENCE [LARGE SCALE GENOMIC DNA]</scope>
</reference>
<evidence type="ECO:0000313" key="3">
    <source>
        <dbReference type="Proteomes" id="UP000017836"/>
    </source>
</evidence>
<feature type="compositionally biased region" description="Basic and acidic residues" evidence="1">
    <location>
        <begin position="49"/>
        <end position="61"/>
    </location>
</feature>
<proteinExistence type="predicted"/>